<gene>
    <name evidence="2" type="ORF">ACFQ19_09400</name>
</gene>
<evidence type="ECO:0000313" key="2">
    <source>
        <dbReference type="EMBL" id="MFD1066241.1"/>
    </source>
</evidence>
<keyword evidence="1" id="KW-1133">Transmembrane helix</keyword>
<sequence>MLKNDKGFTLFETLIASLLLFSMLTMLLPLLSLLAKEQYDSVERVHITNELHDDLQGALIGITTYPSNYTVTPYRASAAFSFKLEGEFLKGCAEWTNAKQKTETKCLYAVLE</sequence>
<protein>
    <recommendedName>
        <fullName evidence="4">Type II secretion system protein</fullName>
    </recommendedName>
</protein>
<proteinExistence type="predicted"/>
<dbReference type="RefSeq" id="WP_379591821.1">
    <property type="nucleotide sequence ID" value="NZ_JBHTKK010000009.1"/>
</dbReference>
<dbReference type="EMBL" id="JBHTKK010000009">
    <property type="protein sequence ID" value="MFD1066241.1"/>
    <property type="molecule type" value="Genomic_DNA"/>
</dbReference>
<reference evidence="3" key="1">
    <citation type="journal article" date="2019" name="Int. J. Syst. Evol. Microbiol.">
        <title>The Global Catalogue of Microorganisms (GCM) 10K type strain sequencing project: providing services to taxonomists for standard genome sequencing and annotation.</title>
        <authorList>
            <consortium name="The Broad Institute Genomics Platform"/>
            <consortium name="The Broad Institute Genome Sequencing Center for Infectious Disease"/>
            <person name="Wu L."/>
            <person name="Ma J."/>
        </authorList>
    </citation>
    <scope>NUCLEOTIDE SEQUENCE [LARGE SCALE GENOMIC DNA]</scope>
    <source>
        <strain evidence="3">CCUG 56608</strain>
    </source>
</reference>
<keyword evidence="1" id="KW-0472">Membrane</keyword>
<organism evidence="2 3">
    <name type="scientific">Oceanobacillus locisalsi</name>
    <dbReference type="NCBI Taxonomy" id="546107"/>
    <lineage>
        <taxon>Bacteria</taxon>
        <taxon>Bacillati</taxon>
        <taxon>Bacillota</taxon>
        <taxon>Bacilli</taxon>
        <taxon>Bacillales</taxon>
        <taxon>Bacillaceae</taxon>
        <taxon>Oceanobacillus</taxon>
    </lineage>
</organism>
<keyword evidence="3" id="KW-1185">Reference proteome</keyword>
<evidence type="ECO:0008006" key="4">
    <source>
        <dbReference type="Google" id="ProtNLM"/>
    </source>
</evidence>
<accession>A0ABW3NF25</accession>
<keyword evidence="1" id="KW-0812">Transmembrane</keyword>
<dbReference type="Proteomes" id="UP001597041">
    <property type="component" value="Unassembled WGS sequence"/>
</dbReference>
<feature type="transmembrane region" description="Helical" evidence="1">
    <location>
        <begin position="14"/>
        <end position="34"/>
    </location>
</feature>
<name>A0ABW3NF25_9BACI</name>
<evidence type="ECO:0000256" key="1">
    <source>
        <dbReference type="SAM" id="Phobius"/>
    </source>
</evidence>
<evidence type="ECO:0000313" key="3">
    <source>
        <dbReference type="Proteomes" id="UP001597041"/>
    </source>
</evidence>
<comment type="caution">
    <text evidence="2">The sequence shown here is derived from an EMBL/GenBank/DDBJ whole genome shotgun (WGS) entry which is preliminary data.</text>
</comment>